<sequence>MQLASMRGKCLQFRGDHLHSGRRWTGRSPVGCRGAQNCPAPPAKRAWERGTRDGISGGSRHANHQIAGSGLGLGVVAGGQSPSVPCAYVQGHEDDLVSNRRRMRGCSIWISPKEPAFGARESSSSSLSRIGTGRTIFRVQRNSNSCLANSFDSPSGVLVLLKLERLFNFIWSKYKGVPRYRADRNRLQPTQ</sequence>
<evidence type="ECO:0000313" key="3">
    <source>
        <dbReference type="Proteomes" id="UP000233551"/>
    </source>
</evidence>
<reference evidence="2 3" key="1">
    <citation type="submission" date="2017-11" db="EMBL/GenBank/DDBJ databases">
        <title>De-novo sequencing of pomegranate (Punica granatum L.) genome.</title>
        <authorList>
            <person name="Akparov Z."/>
            <person name="Amiraslanov A."/>
            <person name="Hajiyeva S."/>
            <person name="Abbasov M."/>
            <person name="Kaur K."/>
            <person name="Hamwieh A."/>
            <person name="Solovyev V."/>
            <person name="Salamov A."/>
            <person name="Braich B."/>
            <person name="Kosarev P."/>
            <person name="Mahmoud A."/>
            <person name="Hajiyev E."/>
            <person name="Babayeva S."/>
            <person name="Izzatullayeva V."/>
            <person name="Mammadov A."/>
            <person name="Mammadov A."/>
            <person name="Sharifova S."/>
            <person name="Ojaghi J."/>
            <person name="Eynullazada K."/>
            <person name="Bayramov B."/>
            <person name="Abdulazimova A."/>
            <person name="Shahmuradov I."/>
        </authorList>
    </citation>
    <scope>NUCLEOTIDE SEQUENCE [LARGE SCALE GENOMIC DNA]</scope>
    <source>
        <strain evidence="3">cv. AG2017</strain>
        <tissue evidence="2">Leaf</tissue>
    </source>
</reference>
<dbReference type="AlphaFoldDB" id="A0A2I0I739"/>
<proteinExistence type="predicted"/>
<gene>
    <name evidence="2" type="ORF">CRG98_039859</name>
</gene>
<evidence type="ECO:0000256" key="1">
    <source>
        <dbReference type="SAM" id="MobiDB-lite"/>
    </source>
</evidence>
<evidence type="ECO:0000313" key="2">
    <source>
        <dbReference type="EMBL" id="PKI39814.1"/>
    </source>
</evidence>
<dbReference type="Proteomes" id="UP000233551">
    <property type="component" value="Unassembled WGS sequence"/>
</dbReference>
<name>A0A2I0I739_PUNGR</name>
<protein>
    <submittedName>
        <fullName evidence="2">Uncharacterized protein</fullName>
    </submittedName>
</protein>
<dbReference type="EMBL" id="PGOL01003762">
    <property type="protein sequence ID" value="PKI39814.1"/>
    <property type="molecule type" value="Genomic_DNA"/>
</dbReference>
<comment type="caution">
    <text evidence="2">The sequence shown here is derived from an EMBL/GenBank/DDBJ whole genome shotgun (WGS) entry which is preliminary data.</text>
</comment>
<organism evidence="2 3">
    <name type="scientific">Punica granatum</name>
    <name type="common">Pomegranate</name>
    <dbReference type="NCBI Taxonomy" id="22663"/>
    <lineage>
        <taxon>Eukaryota</taxon>
        <taxon>Viridiplantae</taxon>
        <taxon>Streptophyta</taxon>
        <taxon>Embryophyta</taxon>
        <taxon>Tracheophyta</taxon>
        <taxon>Spermatophyta</taxon>
        <taxon>Magnoliopsida</taxon>
        <taxon>eudicotyledons</taxon>
        <taxon>Gunneridae</taxon>
        <taxon>Pentapetalae</taxon>
        <taxon>rosids</taxon>
        <taxon>malvids</taxon>
        <taxon>Myrtales</taxon>
        <taxon>Lythraceae</taxon>
        <taxon>Punica</taxon>
    </lineage>
</organism>
<feature type="region of interest" description="Disordered" evidence="1">
    <location>
        <begin position="33"/>
        <end position="63"/>
    </location>
</feature>
<accession>A0A2I0I739</accession>
<keyword evidence="3" id="KW-1185">Reference proteome</keyword>